<dbReference type="SUPFAM" id="SSF55681">
    <property type="entry name" value="Class II aaRS and biotin synthetases"/>
    <property type="match status" value="1"/>
</dbReference>
<dbReference type="InterPro" id="IPR045864">
    <property type="entry name" value="aa-tRNA-synth_II/BPL/LPL"/>
</dbReference>
<dbReference type="OrthoDB" id="5514968at2"/>
<reference evidence="2 3" key="1">
    <citation type="submission" date="2019-10" db="EMBL/GenBank/DDBJ databases">
        <title>A soil myxobacterium in the family Polyangiaceae.</title>
        <authorList>
            <person name="Li Y."/>
            <person name="Wang J."/>
        </authorList>
    </citation>
    <scope>NUCLEOTIDE SEQUENCE [LARGE SCALE GENOMIC DNA]</scope>
    <source>
        <strain evidence="2 3">DSM 14734</strain>
    </source>
</reference>
<dbReference type="Proteomes" id="UP000440224">
    <property type="component" value="Unassembled WGS sequence"/>
</dbReference>
<name>A0A6N7PQW7_9BACT</name>
<accession>A0A6N7PQW7</accession>
<dbReference type="InterPro" id="IPR004143">
    <property type="entry name" value="BPL_LPL_catalytic"/>
</dbReference>
<dbReference type="Pfam" id="PF21948">
    <property type="entry name" value="LplA-B_cat"/>
    <property type="match status" value="1"/>
</dbReference>
<gene>
    <name evidence="2" type="ORF">GF068_11840</name>
</gene>
<sequence>MHAIEPKKRPIPEALALGPALLGRAEQAQAVHVALSLVDGPAVVLGAAQRAGRVVELAACTTRGVVVLRRATTGTAAWLGGRGLVVTLALPHVAALVADATPRTLLNRNVRPLLRGFSHAGALAHYFGREWISLRKRPAALLGFDVTPSGAVLIEVFVGHDEPIALPTSLTSVHERALDRFGGKQPTSLSEIMPSAAPEAFAHALLEGFLARVEEPATALAQDTGELDTSPFAPITSALDPVPEAFVLHPAARVPIGWLESASTSPEGGERHVWLGGDVLAPRFALDRIAHGDAPPPDIPLEGATLADLVARRDLGLV</sequence>
<feature type="domain" description="BPL/LPL catalytic" evidence="1">
    <location>
        <begin position="13"/>
        <end position="125"/>
    </location>
</feature>
<evidence type="ECO:0000313" key="2">
    <source>
        <dbReference type="EMBL" id="MRG92615.1"/>
    </source>
</evidence>
<dbReference type="Gene3D" id="3.30.930.10">
    <property type="entry name" value="Bira Bifunctional Protein, Domain 2"/>
    <property type="match status" value="1"/>
</dbReference>
<dbReference type="AlphaFoldDB" id="A0A6N7PQW7"/>
<dbReference type="EMBL" id="WJIE01000003">
    <property type="protein sequence ID" value="MRG92615.1"/>
    <property type="molecule type" value="Genomic_DNA"/>
</dbReference>
<protein>
    <recommendedName>
        <fullName evidence="1">BPL/LPL catalytic domain-containing protein</fullName>
    </recommendedName>
</protein>
<organism evidence="2 3">
    <name type="scientific">Polyangium spumosum</name>
    <dbReference type="NCBI Taxonomy" id="889282"/>
    <lineage>
        <taxon>Bacteria</taxon>
        <taxon>Pseudomonadati</taxon>
        <taxon>Myxococcota</taxon>
        <taxon>Polyangia</taxon>
        <taxon>Polyangiales</taxon>
        <taxon>Polyangiaceae</taxon>
        <taxon>Polyangium</taxon>
    </lineage>
</organism>
<keyword evidence="3" id="KW-1185">Reference proteome</keyword>
<evidence type="ECO:0000259" key="1">
    <source>
        <dbReference type="Pfam" id="PF21948"/>
    </source>
</evidence>
<dbReference type="RefSeq" id="WP_153819478.1">
    <property type="nucleotide sequence ID" value="NZ_WJIE01000003.1"/>
</dbReference>
<evidence type="ECO:0000313" key="3">
    <source>
        <dbReference type="Proteomes" id="UP000440224"/>
    </source>
</evidence>
<comment type="caution">
    <text evidence="2">The sequence shown here is derived from an EMBL/GenBank/DDBJ whole genome shotgun (WGS) entry which is preliminary data.</text>
</comment>
<proteinExistence type="predicted"/>